<protein>
    <submittedName>
        <fullName evidence="2">GMP synthase</fullName>
    </submittedName>
</protein>
<organism evidence="2 3">
    <name type="scientific">Labrys miyagiensis</name>
    <dbReference type="NCBI Taxonomy" id="346912"/>
    <lineage>
        <taxon>Bacteria</taxon>
        <taxon>Pseudomonadati</taxon>
        <taxon>Pseudomonadota</taxon>
        <taxon>Alphaproteobacteria</taxon>
        <taxon>Hyphomicrobiales</taxon>
        <taxon>Xanthobacteraceae</taxon>
        <taxon>Labrys</taxon>
    </lineage>
</organism>
<dbReference type="SUPFAM" id="SSF52317">
    <property type="entry name" value="Class I glutamine amidotransferase-like"/>
    <property type="match status" value="1"/>
</dbReference>
<dbReference type="Pfam" id="PF00117">
    <property type="entry name" value="GATase"/>
    <property type="match status" value="1"/>
</dbReference>
<comment type="caution">
    <text evidence="2">The sequence shown here is derived from an EMBL/GenBank/DDBJ whole genome shotgun (WGS) entry which is preliminary data.</text>
</comment>
<sequence length="238" mass="26552">MRLLVFQHLTAGHPGIFRSFFARDGVIWDAIRLDRGEAIPSLDAYDALWVMGGEMNVWDVDEHSWLVEEKQTIRRWVRELQRPFLGFCLGHQLLTDALGGTCGPMRQSDVGLRDMEATPAGREDPLFSGLSPCFKALEWHAVRVAQPPEGAQVLASSAGCSVEAIQAAPRAWGLQFHAEADDQSVRDWSTHGDYQASFERRHGEGAMARLETEMVSRAGELEGNAVLLYRNFMRAVQG</sequence>
<dbReference type="Gene3D" id="3.40.50.880">
    <property type="match status" value="1"/>
</dbReference>
<dbReference type="PANTHER" id="PTHR42695">
    <property type="entry name" value="GLUTAMINE AMIDOTRANSFERASE YLR126C-RELATED"/>
    <property type="match status" value="1"/>
</dbReference>
<dbReference type="Proteomes" id="UP001156882">
    <property type="component" value="Unassembled WGS sequence"/>
</dbReference>
<dbReference type="InterPro" id="IPR017926">
    <property type="entry name" value="GATASE"/>
</dbReference>
<dbReference type="RefSeq" id="WP_284309934.1">
    <property type="nucleotide sequence ID" value="NZ_BSPC01000004.1"/>
</dbReference>
<accession>A0ABQ6C9P4</accession>
<feature type="domain" description="Glutamine amidotransferase" evidence="1">
    <location>
        <begin position="42"/>
        <end position="181"/>
    </location>
</feature>
<dbReference type="InterPro" id="IPR029062">
    <property type="entry name" value="Class_I_gatase-like"/>
</dbReference>
<evidence type="ECO:0000313" key="3">
    <source>
        <dbReference type="Proteomes" id="UP001156882"/>
    </source>
</evidence>
<reference evidence="3" key="1">
    <citation type="journal article" date="2019" name="Int. J. Syst. Evol. Microbiol.">
        <title>The Global Catalogue of Microorganisms (GCM) 10K type strain sequencing project: providing services to taxonomists for standard genome sequencing and annotation.</title>
        <authorList>
            <consortium name="The Broad Institute Genomics Platform"/>
            <consortium name="The Broad Institute Genome Sequencing Center for Infectious Disease"/>
            <person name="Wu L."/>
            <person name="Ma J."/>
        </authorList>
    </citation>
    <scope>NUCLEOTIDE SEQUENCE [LARGE SCALE GENOMIC DNA]</scope>
    <source>
        <strain evidence="3">NBRC 101365</strain>
    </source>
</reference>
<dbReference type="EMBL" id="BSPC01000004">
    <property type="protein sequence ID" value="GLS17102.1"/>
    <property type="molecule type" value="Genomic_DNA"/>
</dbReference>
<dbReference type="PANTHER" id="PTHR42695:SF5">
    <property type="entry name" value="GLUTAMINE AMIDOTRANSFERASE YLR126C-RELATED"/>
    <property type="match status" value="1"/>
</dbReference>
<evidence type="ECO:0000313" key="2">
    <source>
        <dbReference type="EMBL" id="GLS17102.1"/>
    </source>
</evidence>
<keyword evidence="3" id="KW-1185">Reference proteome</keyword>
<gene>
    <name evidence="2" type="ORF">GCM10007874_01170</name>
</gene>
<evidence type="ECO:0000259" key="1">
    <source>
        <dbReference type="Pfam" id="PF00117"/>
    </source>
</evidence>
<dbReference type="CDD" id="cd01741">
    <property type="entry name" value="GATase1_1"/>
    <property type="match status" value="1"/>
</dbReference>
<name>A0ABQ6C9P4_9HYPH</name>
<proteinExistence type="predicted"/>
<dbReference type="InterPro" id="IPR044992">
    <property type="entry name" value="ChyE-like"/>
</dbReference>
<dbReference type="PROSITE" id="PS51273">
    <property type="entry name" value="GATASE_TYPE_1"/>
    <property type="match status" value="1"/>
</dbReference>